<keyword evidence="2" id="KW-1185">Reference proteome</keyword>
<dbReference type="Proteomes" id="UP001239795">
    <property type="component" value="Unassembled WGS sequence"/>
</dbReference>
<evidence type="ECO:0000313" key="1">
    <source>
        <dbReference type="EMBL" id="KAK1469288.1"/>
    </source>
</evidence>
<proteinExistence type="predicted"/>
<comment type="caution">
    <text evidence="1">The sequence shown here is derived from an EMBL/GenBank/DDBJ whole genome shotgun (WGS) entry which is preliminary data.</text>
</comment>
<gene>
    <name evidence="1" type="ORF">CMEL01_01055</name>
</gene>
<organism evidence="1 2">
    <name type="scientific">Colletotrichum melonis</name>
    <dbReference type="NCBI Taxonomy" id="1209925"/>
    <lineage>
        <taxon>Eukaryota</taxon>
        <taxon>Fungi</taxon>
        <taxon>Dikarya</taxon>
        <taxon>Ascomycota</taxon>
        <taxon>Pezizomycotina</taxon>
        <taxon>Sordariomycetes</taxon>
        <taxon>Hypocreomycetidae</taxon>
        <taxon>Glomerellales</taxon>
        <taxon>Glomerellaceae</taxon>
        <taxon>Colletotrichum</taxon>
        <taxon>Colletotrichum acutatum species complex</taxon>
    </lineage>
</organism>
<dbReference type="AlphaFoldDB" id="A0AAI9Y2S1"/>
<sequence>MLMMRRGKVDVNGFGGWFICFFGGSIQGRGFGGRMLVRLCDLGMSSSRGGRFVNRTGVVGLGWVSRDQGPCERG</sequence>
<name>A0AAI9Y2S1_9PEZI</name>
<evidence type="ECO:0000313" key="2">
    <source>
        <dbReference type="Proteomes" id="UP001239795"/>
    </source>
</evidence>
<accession>A0AAI9Y2S1</accession>
<dbReference type="EMBL" id="MLGG01000001">
    <property type="protein sequence ID" value="KAK1469288.1"/>
    <property type="molecule type" value="Genomic_DNA"/>
</dbReference>
<protein>
    <submittedName>
        <fullName evidence="1">Uncharacterized protein</fullName>
    </submittedName>
</protein>
<reference evidence="1 2" key="1">
    <citation type="submission" date="2016-10" db="EMBL/GenBank/DDBJ databases">
        <title>The genome sequence of Colletotrichum fioriniae PJ7.</title>
        <authorList>
            <person name="Baroncelli R."/>
        </authorList>
    </citation>
    <scope>NUCLEOTIDE SEQUENCE [LARGE SCALE GENOMIC DNA]</scope>
    <source>
        <strain evidence="1">Col 31</strain>
    </source>
</reference>